<proteinExistence type="predicted"/>
<dbReference type="EMBL" id="AP024563">
    <property type="protein sequence ID" value="BCU08052.1"/>
    <property type="molecule type" value="Genomic_DNA"/>
</dbReference>
<protein>
    <submittedName>
        <fullName evidence="2">Uncharacterized protein</fullName>
    </submittedName>
</protein>
<gene>
    <name evidence="2" type="ORF">Atep_27290</name>
</gene>
<keyword evidence="3" id="KW-1185">Reference proteome</keyword>
<reference evidence="2 3" key="1">
    <citation type="submission" date="2021-04" db="EMBL/GenBank/DDBJ databases">
        <title>Complete genome sequencing of Allochromatium tepidum strain NZ.</title>
        <authorList>
            <person name="Tsukatani Y."/>
            <person name="Mori H."/>
        </authorList>
    </citation>
    <scope>NUCLEOTIDE SEQUENCE [LARGE SCALE GENOMIC DNA]</scope>
    <source>
        <strain evidence="2 3">NZ</strain>
    </source>
</reference>
<dbReference type="SUPFAM" id="SSF53807">
    <property type="entry name" value="Helical backbone' metal receptor"/>
    <property type="match status" value="1"/>
</dbReference>
<name>A0ABN6GDW6_9GAMM</name>
<organism evidence="2 3">
    <name type="scientific">Allochromatium tepidum</name>
    <dbReference type="NCBI Taxonomy" id="553982"/>
    <lineage>
        <taxon>Bacteria</taxon>
        <taxon>Pseudomonadati</taxon>
        <taxon>Pseudomonadota</taxon>
        <taxon>Gammaproteobacteria</taxon>
        <taxon>Chromatiales</taxon>
        <taxon>Chromatiaceae</taxon>
        <taxon>Allochromatium</taxon>
    </lineage>
</organism>
<evidence type="ECO:0000313" key="3">
    <source>
        <dbReference type="Proteomes" id="UP000680679"/>
    </source>
</evidence>
<evidence type="ECO:0000313" key="2">
    <source>
        <dbReference type="EMBL" id="BCU08052.1"/>
    </source>
</evidence>
<dbReference type="Proteomes" id="UP000680679">
    <property type="component" value="Chromosome"/>
</dbReference>
<sequence>MLRAGFPQYDRVGGYTRTWIGYAGTRATLFDLANLILSLEKGEIHPYRSRLKSRSDEEPHPAPIGQAA</sequence>
<feature type="region of interest" description="Disordered" evidence="1">
    <location>
        <begin position="48"/>
        <end position="68"/>
    </location>
</feature>
<accession>A0ABN6GDW6</accession>
<dbReference type="Gene3D" id="3.40.50.1980">
    <property type="entry name" value="Nitrogenase molybdenum iron protein domain"/>
    <property type="match status" value="1"/>
</dbReference>
<evidence type="ECO:0000256" key="1">
    <source>
        <dbReference type="SAM" id="MobiDB-lite"/>
    </source>
</evidence>